<organism evidence="2 3">
    <name type="scientific">Alteromonas arenosi</name>
    <dbReference type="NCBI Taxonomy" id="3055817"/>
    <lineage>
        <taxon>Bacteria</taxon>
        <taxon>Pseudomonadati</taxon>
        <taxon>Pseudomonadota</taxon>
        <taxon>Gammaproteobacteria</taxon>
        <taxon>Alteromonadales</taxon>
        <taxon>Alteromonadaceae</taxon>
        <taxon>Alteromonas/Salinimonas group</taxon>
        <taxon>Alteromonas</taxon>
    </lineage>
</organism>
<keyword evidence="3" id="KW-1185">Reference proteome</keyword>
<dbReference type="PANTHER" id="PTHR30383">
    <property type="entry name" value="THIOESTERASE 1/PROTEASE 1/LYSOPHOSPHOLIPASE L1"/>
    <property type="match status" value="1"/>
</dbReference>
<evidence type="ECO:0000313" key="2">
    <source>
        <dbReference type="EMBL" id="MDM7859881.1"/>
    </source>
</evidence>
<feature type="domain" description="SGNH hydrolase-type esterase" evidence="1">
    <location>
        <begin position="42"/>
        <end position="201"/>
    </location>
</feature>
<evidence type="ECO:0000259" key="1">
    <source>
        <dbReference type="Pfam" id="PF13472"/>
    </source>
</evidence>
<proteinExistence type="predicted"/>
<dbReference type="EMBL" id="JAUCBP010000006">
    <property type="protein sequence ID" value="MDM7859881.1"/>
    <property type="molecule type" value="Genomic_DNA"/>
</dbReference>
<accession>A0ABT7SUM4</accession>
<protein>
    <submittedName>
        <fullName evidence="2">Arylesterase</fullName>
    </submittedName>
</protein>
<dbReference type="PANTHER" id="PTHR30383:SF24">
    <property type="entry name" value="THIOESTERASE 1_PROTEASE 1_LYSOPHOSPHOLIPASE L1"/>
    <property type="match status" value="1"/>
</dbReference>
<dbReference type="RefSeq" id="WP_289364060.1">
    <property type="nucleotide sequence ID" value="NZ_JAUCBP010000006.1"/>
</dbReference>
<sequence length="218" mass="24381">MFNRQRNSAFIWFALVLLLIPFAAVSDQHKASESHADIKLLVLGDSLSAAYGLKAPEGWVSLLQNMWEKNHSGIDVVNAAISGETTDGGLARLPRLLTQHQPTHLLIELGGNDGLQGHNVNKLRVNLRKMVDIAHDAGVEVFIQEMQIPTNYGRRYNKLFTESFALVAEEKDVPLVPFFLTDIALDSSLMQRDGIHPNAEAQPLIAEFMRRELEKLLF</sequence>
<comment type="caution">
    <text evidence="2">The sequence shown here is derived from an EMBL/GenBank/DDBJ whole genome shotgun (WGS) entry which is preliminary data.</text>
</comment>
<dbReference type="InterPro" id="IPR036514">
    <property type="entry name" value="SGNH_hydro_sf"/>
</dbReference>
<reference evidence="2 3" key="1">
    <citation type="submission" date="2023-06" db="EMBL/GenBank/DDBJ databases">
        <title>Alteromonas sp. ASW11-36 isolated from intertidal sand.</title>
        <authorList>
            <person name="Li Y."/>
        </authorList>
    </citation>
    <scope>NUCLEOTIDE SEQUENCE [LARGE SCALE GENOMIC DNA]</scope>
    <source>
        <strain evidence="2 3">ASW11-36</strain>
    </source>
</reference>
<name>A0ABT7SUM4_9ALTE</name>
<dbReference type="Proteomes" id="UP001234343">
    <property type="component" value="Unassembled WGS sequence"/>
</dbReference>
<dbReference type="CDD" id="cd01822">
    <property type="entry name" value="Lysophospholipase_L1_like"/>
    <property type="match status" value="1"/>
</dbReference>
<dbReference type="Gene3D" id="3.40.50.1110">
    <property type="entry name" value="SGNH hydrolase"/>
    <property type="match status" value="1"/>
</dbReference>
<evidence type="ECO:0000313" key="3">
    <source>
        <dbReference type="Proteomes" id="UP001234343"/>
    </source>
</evidence>
<dbReference type="InterPro" id="IPR051532">
    <property type="entry name" value="Ester_Hydrolysis_Enzymes"/>
</dbReference>
<dbReference type="Pfam" id="PF13472">
    <property type="entry name" value="Lipase_GDSL_2"/>
    <property type="match status" value="1"/>
</dbReference>
<dbReference type="InterPro" id="IPR013830">
    <property type="entry name" value="SGNH_hydro"/>
</dbReference>
<dbReference type="SUPFAM" id="SSF52266">
    <property type="entry name" value="SGNH hydrolase"/>
    <property type="match status" value="1"/>
</dbReference>
<gene>
    <name evidence="2" type="ORF">QTP81_04605</name>
</gene>